<dbReference type="EC" id="3.5.3.1" evidence="2 9"/>
<dbReference type="PANTHER" id="PTHR43782">
    <property type="entry name" value="ARGINASE"/>
    <property type="match status" value="1"/>
</dbReference>
<dbReference type="InterPro" id="IPR014033">
    <property type="entry name" value="Arginase"/>
</dbReference>
<dbReference type="UniPathway" id="UPA00158">
    <property type="reaction ID" value="UER00270"/>
</dbReference>
<name>A0A8J7VZ74_9FIRM</name>
<reference evidence="14" key="1">
    <citation type="submission" date="2021-04" db="EMBL/GenBank/DDBJ databases">
        <title>Sinoanaerobacter chloroacetimidivorans sp. nov., an obligate anaerobic bacterium isolated from anaerobic sludge.</title>
        <authorList>
            <person name="Bao Y."/>
        </authorList>
    </citation>
    <scope>NUCLEOTIDE SEQUENCE</scope>
    <source>
        <strain evidence="14">BAD-6</strain>
    </source>
</reference>
<dbReference type="InterPro" id="IPR023696">
    <property type="entry name" value="Ureohydrolase_dom_sf"/>
</dbReference>
<dbReference type="FunFam" id="3.40.800.10:FF:000012">
    <property type="entry name" value="Arginase"/>
    <property type="match status" value="1"/>
</dbReference>
<feature type="binding site" evidence="10">
    <location>
        <position position="225"/>
    </location>
    <ligand>
        <name>Mn(2+)</name>
        <dbReference type="ChEBI" id="CHEBI:29035"/>
        <label>1</label>
    </ligand>
</feature>
<evidence type="ECO:0000256" key="3">
    <source>
        <dbReference type="ARBA" id="ARBA00018123"/>
    </source>
</evidence>
<dbReference type="PRINTS" id="PR00116">
    <property type="entry name" value="ARGINASE"/>
</dbReference>
<dbReference type="Gene3D" id="3.40.800.10">
    <property type="entry name" value="Ureohydrolase domain"/>
    <property type="match status" value="1"/>
</dbReference>
<evidence type="ECO:0000256" key="13">
    <source>
        <dbReference type="RuleBase" id="RU361159"/>
    </source>
</evidence>
<dbReference type="PROSITE" id="PS51409">
    <property type="entry name" value="ARGINASE_2"/>
    <property type="match status" value="1"/>
</dbReference>
<evidence type="ECO:0000256" key="7">
    <source>
        <dbReference type="ARBA" id="ARBA00023211"/>
    </source>
</evidence>
<comment type="cofactor">
    <cofactor evidence="10 13">
        <name>Mn(2+)</name>
        <dbReference type="ChEBI" id="CHEBI:29035"/>
    </cofactor>
    <text evidence="10 13">Binds 2 manganese ions per subunit.</text>
</comment>
<feature type="binding site" evidence="10">
    <location>
        <position position="96"/>
    </location>
    <ligand>
        <name>Mn(2+)</name>
        <dbReference type="ChEBI" id="CHEBI:29035"/>
        <label>1</label>
    </ligand>
</feature>
<evidence type="ECO:0000256" key="2">
    <source>
        <dbReference type="ARBA" id="ARBA00012168"/>
    </source>
</evidence>
<comment type="pathway">
    <text evidence="1">Nitrogen metabolism; urea cycle; L-ornithine and urea from L-arginine: step 1/1.</text>
</comment>
<dbReference type="Proteomes" id="UP000675664">
    <property type="component" value="Unassembled WGS sequence"/>
</dbReference>
<dbReference type="CDD" id="cd09989">
    <property type="entry name" value="Arginase"/>
    <property type="match status" value="1"/>
</dbReference>
<dbReference type="Pfam" id="PF00491">
    <property type="entry name" value="Arginase"/>
    <property type="match status" value="1"/>
</dbReference>
<dbReference type="GO" id="GO:0030145">
    <property type="term" value="F:manganese ion binding"/>
    <property type="evidence" value="ECO:0007669"/>
    <property type="project" value="TreeGrafter"/>
</dbReference>
<accession>A0A8J7VZ74</accession>
<reference evidence="14" key="2">
    <citation type="submission" date="2021-04" db="EMBL/GenBank/DDBJ databases">
        <authorList>
            <person name="Liu J."/>
        </authorList>
    </citation>
    <scope>NUCLEOTIDE SEQUENCE</scope>
    <source>
        <strain evidence="14">BAD-6</strain>
    </source>
</reference>
<feature type="binding site" evidence="10">
    <location>
        <position position="223"/>
    </location>
    <ligand>
        <name>Mn(2+)</name>
        <dbReference type="ChEBI" id="CHEBI:29035"/>
        <label>1</label>
    </ligand>
</feature>
<keyword evidence="6 12" id="KW-0378">Hydrolase</keyword>
<organism evidence="14 15">
    <name type="scientific">Sinanaerobacter chloroacetimidivorans</name>
    <dbReference type="NCBI Taxonomy" id="2818044"/>
    <lineage>
        <taxon>Bacteria</taxon>
        <taxon>Bacillati</taxon>
        <taxon>Bacillota</taxon>
        <taxon>Clostridia</taxon>
        <taxon>Peptostreptococcales</taxon>
        <taxon>Anaerovoracaceae</taxon>
        <taxon>Sinanaerobacter</taxon>
    </lineage>
</organism>
<evidence type="ECO:0000313" key="15">
    <source>
        <dbReference type="Proteomes" id="UP000675664"/>
    </source>
</evidence>
<feature type="binding site" evidence="10">
    <location>
        <position position="123"/>
    </location>
    <ligand>
        <name>Mn(2+)</name>
        <dbReference type="ChEBI" id="CHEBI:29035"/>
        <label>1</label>
    </ligand>
</feature>
<evidence type="ECO:0000256" key="12">
    <source>
        <dbReference type="RuleBase" id="RU003684"/>
    </source>
</evidence>
<evidence type="ECO:0000256" key="4">
    <source>
        <dbReference type="ARBA" id="ARBA00022503"/>
    </source>
</evidence>
<sequence>MRENIHVIGIQMDLGASKRGVNMGPLAIRYAGLMDKLKELGFEALDKGDILSDVAHTENPKMKNFKPIFDANTSLYHQVVASLKENALPVILGGDHCVAAGSISATAQHYGKVGVIWMDAHGDFNSDISSPSGNMHGMPLSALCGYGPDEMIAFTQERTHIDTNNVALVGGRDIDEDERKRLAEAGVHVFSIHDVDRLGMAEVMKRAIAVASEGTAGIHVSFDVDAITPQEAPGVGTPVHSGLTVRESFLAAELVAESGKLLALDMVEVNPILDERNKTGILACELILAFLGKSVY</sequence>
<comment type="catalytic activity">
    <reaction evidence="8 13">
        <text>L-arginine + H2O = urea + L-ornithine</text>
        <dbReference type="Rhea" id="RHEA:20569"/>
        <dbReference type="ChEBI" id="CHEBI:15377"/>
        <dbReference type="ChEBI" id="CHEBI:16199"/>
        <dbReference type="ChEBI" id="CHEBI:32682"/>
        <dbReference type="ChEBI" id="CHEBI:46911"/>
        <dbReference type="EC" id="3.5.3.1"/>
    </reaction>
</comment>
<dbReference type="GO" id="GO:0006525">
    <property type="term" value="P:arginine metabolic process"/>
    <property type="evidence" value="ECO:0007669"/>
    <property type="project" value="UniProtKB-KW"/>
</dbReference>
<dbReference type="SUPFAM" id="SSF52768">
    <property type="entry name" value="Arginase/deacetylase"/>
    <property type="match status" value="1"/>
</dbReference>
<keyword evidence="4 13" id="KW-0056">Arginine metabolism</keyword>
<dbReference type="InterPro" id="IPR020855">
    <property type="entry name" value="Ureohydrolase_Mn_BS"/>
</dbReference>
<keyword evidence="5 10" id="KW-0479">Metal-binding</keyword>
<keyword evidence="15" id="KW-1185">Reference proteome</keyword>
<protein>
    <recommendedName>
        <fullName evidence="3 9">Arginase</fullName>
        <ecNumber evidence="2 9">3.5.3.1</ecNumber>
    </recommendedName>
</protein>
<evidence type="ECO:0000256" key="8">
    <source>
        <dbReference type="ARBA" id="ARBA00047391"/>
    </source>
</evidence>
<evidence type="ECO:0000256" key="10">
    <source>
        <dbReference type="PIRSR" id="PIRSR036979-1"/>
    </source>
</evidence>
<evidence type="ECO:0000256" key="1">
    <source>
        <dbReference type="ARBA" id="ARBA00005098"/>
    </source>
</evidence>
<dbReference type="PROSITE" id="PS01053">
    <property type="entry name" value="ARGINASE_1"/>
    <property type="match status" value="1"/>
</dbReference>
<comment type="similarity">
    <text evidence="11 12">Belongs to the arginase family.</text>
</comment>
<gene>
    <name evidence="14" type="primary">rocF</name>
    <name evidence="14" type="ORF">KCX82_06045</name>
</gene>
<dbReference type="PANTHER" id="PTHR43782:SF3">
    <property type="entry name" value="ARGINASE"/>
    <property type="match status" value="1"/>
</dbReference>
<evidence type="ECO:0000256" key="5">
    <source>
        <dbReference type="ARBA" id="ARBA00022723"/>
    </source>
</evidence>
<dbReference type="NCBIfam" id="TIGR01229">
    <property type="entry name" value="rocF_arginase"/>
    <property type="match status" value="1"/>
</dbReference>
<evidence type="ECO:0000256" key="6">
    <source>
        <dbReference type="ARBA" id="ARBA00022801"/>
    </source>
</evidence>
<feature type="binding site" evidence="10">
    <location>
        <position position="119"/>
    </location>
    <ligand>
        <name>Mn(2+)</name>
        <dbReference type="ChEBI" id="CHEBI:29035"/>
        <label>1</label>
    </ligand>
</feature>
<feature type="binding site" evidence="10">
    <location>
        <position position="121"/>
    </location>
    <ligand>
        <name>Mn(2+)</name>
        <dbReference type="ChEBI" id="CHEBI:29035"/>
        <label>1</label>
    </ligand>
</feature>
<dbReference type="AlphaFoldDB" id="A0A8J7VZ74"/>
<keyword evidence="7 10" id="KW-0464">Manganese</keyword>
<dbReference type="GO" id="GO:0000050">
    <property type="term" value="P:urea cycle"/>
    <property type="evidence" value="ECO:0007669"/>
    <property type="project" value="UniProtKB-UniPathway"/>
</dbReference>
<evidence type="ECO:0000313" key="14">
    <source>
        <dbReference type="EMBL" id="MBR0597424.1"/>
    </source>
</evidence>
<proteinExistence type="inferred from homology"/>
<evidence type="ECO:0000256" key="11">
    <source>
        <dbReference type="PROSITE-ProRule" id="PRU00742"/>
    </source>
</evidence>
<dbReference type="GO" id="GO:0005737">
    <property type="term" value="C:cytoplasm"/>
    <property type="evidence" value="ECO:0007669"/>
    <property type="project" value="TreeGrafter"/>
</dbReference>
<evidence type="ECO:0000256" key="9">
    <source>
        <dbReference type="NCBIfam" id="TIGR01229"/>
    </source>
</evidence>
<dbReference type="GO" id="GO:0004053">
    <property type="term" value="F:arginase activity"/>
    <property type="evidence" value="ECO:0007669"/>
    <property type="project" value="UniProtKB-UniRule"/>
</dbReference>
<dbReference type="EMBL" id="JAGSND010000003">
    <property type="protein sequence ID" value="MBR0597424.1"/>
    <property type="molecule type" value="Genomic_DNA"/>
</dbReference>
<comment type="caution">
    <text evidence="14">The sequence shown here is derived from an EMBL/GenBank/DDBJ whole genome shotgun (WGS) entry which is preliminary data.</text>
</comment>
<dbReference type="InterPro" id="IPR006035">
    <property type="entry name" value="Ureohydrolase"/>
</dbReference>
<dbReference type="PIRSF" id="PIRSF036979">
    <property type="entry name" value="Arginase"/>
    <property type="match status" value="1"/>
</dbReference>